<evidence type="ECO:0000256" key="1">
    <source>
        <dbReference type="SAM" id="MobiDB-lite"/>
    </source>
</evidence>
<feature type="region of interest" description="Disordered" evidence="1">
    <location>
        <begin position="1"/>
        <end position="94"/>
    </location>
</feature>
<dbReference type="STRING" id="4829.A0A163JAW3"/>
<feature type="compositionally biased region" description="Basic and acidic residues" evidence="1">
    <location>
        <begin position="43"/>
        <end position="59"/>
    </location>
</feature>
<dbReference type="AlphaFoldDB" id="A0A163JAW3"/>
<gene>
    <name evidence="2" type="primary">ABSGL_03660.1 scaffold 4609</name>
</gene>
<evidence type="ECO:0000313" key="2">
    <source>
        <dbReference type="EMBL" id="SAL98133.1"/>
    </source>
</evidence>
<dbReference type="EMBL" id="LT552047">
    <property type="protein sequence ID" value="SAL98133.1"/>
    <property type="molecule type" value="Genomic_DNA"/>
</dbReference>
<protein>
    <submittedName>
        <fullName evidence="2">Uncharacterized protein</fullName>
    </submittedName>
</protein>
<reference evidence="2" key="1">
    <citation type="submission" date="2016-04" db="EMBL/GenBank/DDBJ databases">
        <authorList>
            <person name="Evans L.H."/>
            <person name="Alamgir A."/>
            <person name="Owens N."/>
            <person name="Weber N.D."/>
            <person name="Virtaneva K."/>
            <person name="Barbian K."/>
            <person name="Babar A."/>
            <person name="Rosenke K."/>
        </authorList>
    </citation>
    <scope>NUCLEOTIDE SEQUENCE [LARGE SCALE GENOMIC DNA]</scope>
    <source>
        <strain evidence="2">CBS 101.48</strain>
    </source>
</reference>
<name>A0A163JAW3_ABSGL</name>
<proteinExistence type="predicted"/>
<dbReference type="InParanoid" id="A0A163JAW3"/>
<keyword evidence="3" id="KW-1185">Reference proteome</keyword>
<dbReference type="OrthoDB" id="1923159at2759"/>
<dbReference type="OMA" id="YSISAKC"/>
<feature type="compositionally biased region" description="Polar residues" evidence="1">
    <location>
        <begin position="1"/>
        <end position="36"/>
    </location>
</feature>
<sequence>MSRPTSDFNAYHPPTSTTHLSQPSSLLPPDNTTNKLQAGIDRSTGKGDSDSDNDNDSHKIQRKLPSPSTTGDKDSLNNPAATLITPPTSSTKNNATTEILLRNLLDTSSPRLDKNIVGLLSSEVTFYLSQGTIQLFMAYFTRVLPNDLPSDTLDLNTLVKNAHHERDLVDLDAVKRSYHAMEILTGTSAFHFTIQDTHFEAIVSCLFDVFSPQSHGNFNHFAKIFQHLIRRHPVEMLHHLFLRPDDADASLFFNGMLPYIHQSAVMDSILAILFVRDINGPTKEKRQAAHARLSTLGLLQWFVKAIEMKHHAPTFAEAAGELLIRVIEETSQVDNGHLLLQVLDQPDQGGKEIVEALVKLVENHRASPTRNRVVKILLLLTKSGLLTTRASAASHPIHGPLYSISAKCQEMLSNHIPQLCSVISNDRHSVSSKQLPLTIYDMDLLEVIYTTLPHIRHKTKLIDTIPTAFWRIVVNSFFEKRQVSLCEGSIYHALFYRLFCVVLELRYEPLILILIRRQKLVTRMVDLYEDTKQKIDTRGYILLVLNYLRLMTDAEPTGVLHRIMESHPRYCGFLPTLRADTLAQIKFNYTWKLDSCPRPPTHIGPSPPVRSAPYSSFTPTLQLTEDAEENMESGGIDLGSDYAYCMGFDEKPQLQVDTDIPTADIPSPEASQPIIPSPEIDNPPSTDDFSDLWWGESLTADDPYDSTY</sequence>
<accession>A0A163JAW3</accession>
<dbReference type="Proteomes" id="UP000078561">
    <property type="component" value="Unassembled WGS sequence"/>
</dbReference>
<evidence type="ECO:0000313" key="3">
    <source>
        <dbReference type="Proteomes" id="UP000078561"/>
    </source>
</evidence>
<feature type="region of interest" description="Disordered" evidence="1">
    <location>
        <begin position="664"/>
        <end position="708"/>
    </location>
</feature>
<feature type="compositionally biased region" description="Polar residues" evidence="1">
    <location>
        <begin position="66"/>
        <end position="94"/>
    </location>
</feature>
<organism evidence="2">
    <name type="scientific">Absidia glauca</name>
    <name type="common">Pin mould</name>
    <dbReference type="NCBI Taxonomy" id="4829"/>
    <lineage>
        <taxon>Eukaryota</taxon>
        <taxon>Fungi</taxon>
        <taxon>Fungi incertae sedis</taxon>
        <taxon>Mucoromycota</taxon>
        <taxon>Mucoromycotina</taxon>
        <taxon>Mucoromycetes</taxon>
        <taxon>Mucorales</taxon>
        <taxon>Cunninghamellaceae</taxon>
        <taxon>Absidia</taxon>
    </lineage>
</organism>